<dbReference type="InterPro" id="IPR000253">
    <property type="entry name" value="FHA_dom"/>
</dbReference>
<gene>
    <name evidence="2" type="ORF">A2Y62_15120</name>
</gene>
<dbReference type="STRING" id="1817863.A2Y62_15120"/>
<protein>
    <recommendedName>
        <fullName evidence="1">FHA domain-containing protein</fullName>
    </recommendedName>
</protein>
<dbReference type="EMBL" id="MFGW01000125">
    <property type="protein sequence ID" value="OGF64936.1"/>
    <property type="molecule type" value="Genomic_DNA"/>
</dbReference>
<dbReference type="Gene3D" id="1.10.1780.10">
    <property type="entry name" value="Clp, N-terminal domain"/>
    <property type="match status" value="1"/>
</dbReference>
<dbReference type="Pfam" id="PF02861">
    <property type="entry name" value="Clp_N"/>
    <property type="match status" value="1"/>
</dbReference>
<comment type="caution">
    <text evidence="2">The sequence shown here is derived from an EMBL/GenBank/DDBJ whole genome shotgun (WGS) entry which is preliminary data.</text>
</comment>
<organism evidence="2 3">
    <name type="scientific">Candidatus Fischerbacteria bacterium RBG_13_37_8</name>
    <dbReference type="NCBI Taxonomy" id="1817863"/>
    <lineage>
        <taxon>Bacteria</taxon>
        <taxon>Candidatus Fischeribacteriota</taxon>
    </lineage>
</organism>
<dbReference type="InterPro" id="IPR004176">
    <property type="entry name" value="Clp_R_N"/>
</dbReference>
<reference evidence="2 3" key="1">
    <citation type="journal article" date="2016" name="Nat. Commun.">
        <title>Thousands of microbial genomes shed light on interconnected biogeochemical processes in an aquifer system.</title>
        <authorList>
            <person name="Anantharaman K."/>
            <person name="Brown C.T."/>
            <person name="Hug L.A."/>
            <person name="Sharon I."/>
            <person name="Castelle C.J."/>
            <person name="Probst A.J."/>
            <person name="Thomas B.C."/>
            <person name="Singh A."/>
            <person name="Wilkins M.J."/>
            <person name="Karaoz U."/>
            <person name="Brodie E.L."/>
            <person name="Williams K.H."/>
            <person name="Hubbard S.S."/>
            <person name="Banfield J.F."/>
        </authorList>
    </citation>
    <scope>NUCLEOTIDE SEQUENCE [LARGE SCALE GENOMIC DNA]</scope>
</reference>
<dbReference type="Pfam" id="PF00498">
    <property type="entry name" value="FHA"/>
    <property type="match status" value="1"/>
</dbReference>
<dbReference type="InterPro" id="IPR008984">
    <property type="entry name" value="SMAD_FHA_dom_sf"/>
</dbReference>
<dbReference type="InterPro" id="IPR036628">
    <property type="entry name" value="Clp_N_dom_sf"/>
</dbReference>
<evidence type="ECO:0000259" key="1">
    <source>
        <dbReference type="PROSITE" id="PS50006"/>
    </source>
</evidence>
<dbReference type="SUPFAM" id="SSF49879">
    <property type="entry name" value="SMAD/FHA domain"/>
    <property type="match status" value="1"/>
</dbReference>
<feature type="domain" description="FHA" evidence="1">
    <location>
        <begin position="31"/>
        <end position="82"/>
    </location>
</feature>
<sequence>MSTAKLILLGSKKVIDKSQVRTWFLDENHLYKAGRKNAESVDIDLSFDNAISRHHAEIWFENGSWLIKDTSAFGTRINGLEIPKDTAYRLHYYHALVLGNRTTLLFVPSDSPGIAWNNFFIEVTGSKFFSYALYYSKLPVIEKVKIINCRDSMSEPLTLCLRSLNYFRSIKEIEALPAYHSTEFTPEITVNTFSLEKQINRTKSTLEILINNNLIHMQDITMLAWNECSLVENPYNQTALATFVLPMHPSAAMAVKDSFPEKTGNHQIANAKKCMKELYKYFNETWKIRYLPPVAESRIQTLRLPEQVLLDWEHKEGQGTCLDLVLLFAACLEHAKFQPLLFMVRVSSHLYHAMIACWKDNHVRFKVLHKDIEPLLDEIIILDPITFTQQSPDSEKKNNKLSFDQSCAEAMQCLKQGKFLFALDIAAARKCDIVPLPYRGHALLSEFIKEVDAAAKQLAEETGNITGYKVYMPVHMLLALLMKEDGITRLLFKESGFDIEECISIIKSGIETIKHGNIVKELMPSQHYEELFYAALKYAQSENSLFVLEEHMLLALLKCESRSIDKVLQAIKGKRELLLEKLASLIPSLALRGREHLSTFCYEITSGLQ</sequence>
<accession>A0A1F5VNF9</accession>
<name>A0A1F5VNF9_9BACT</name>
<dbReference type="PROSITE" id="PS50006">
    <property type="entry name" value="FHA_DOMAIN"/>
    <property type="match status" value="1"/>
</dbReference>
<dbReference type="SMART" id="SM00240">
    <property type="entry name" value="FHA"/>
    <property type="match status" value="1"/>
</dbReference>
<dbReference type="Proteomes" id="UP000178943">
    <property type="component" value="Unassembled WGS sequence"/>
</dbReference>
<dbReference type="AlphaFoldDB" id="A0A1F5VNF9"/>
<evidence type="ECO:0000313" key="2">
    <source>
        <dbReference type="EMBL" id="OGF64936.1"/>
    </source>
</evidence>
<dbReference type="SUPFAM" id="SSF81923">
    <property type="entry name" value="Double Clp-N motif"/>
    <property type="match status" value="1"/>
</dbReference>
<dbReference type="CDD" id="cd00060">
    <property type="entry name" value="FHA"/>
    <property type="match status" value="1"/>
</dbReference>
<dbReference type="Gene3D" id="2.60.200.20">
    <property type="match status" value="1"/>
</dbReference>
<evidence type="ECO:0000313" key="3">
    <source>
        <dbReference type="Proteomes" id="UP000178943"/>
    </source>
</evidence>
<proteinExistence type="predicted"/>